<reference evidence="7" key="1">
    <citation type="submission" date="2021-05" db="EMBL/GenBank/DDBJ databases">
        <title>Novel Bacillus species.</title>
        <authorList>
            <person name="Liu G."/>
        </authorList>
    </citation>
    <scope>NUCLEOTIDE SEQUENCE</scope>
    <source>
        <strain evidence="7 9">FJAT-50051</strain>
    </source>
</reference>
<evidence type="ECO:0000259" key="5">
    <source>
        <dbReference type="Pfam" id="PF04542"/>
    </source>
</evidence>
<gene>
    <name evidence="8" type="ORF">KHB02_018700</name>
    <name evidence="7" type="ORF">KHB02_32085</name>
</gene>
<keyword evidence="4" id="KW-0804">Transcription</keyword>
<dbReference type="RefSeq" id="WP_213145833.1">
    <property type="nucleotide sequence ID" value="NZ_JAGYPE020000038.1"/>
</dbReference>
<dbReference type="InterPro" id="IPR013324">
    <property type="entry name" value="RNA_pol_sigma_r3/r4-like"/>
</dbReference>
<sequence>MESFEQLAEQYQPMIHKIIHSLHLYTDLEEFYQLGLISLWEASQRFNPEKGNFTNYAYSYIRGKLLMELNKMAKIQERSFCPEEEFWEVAPDCQQDPSLEKEILLSCLEMLTPNQGKWLQYTLINGLSVREIAERESVTVSAVKQWREGARGRLKGLIRN</sequence>
<dbReference type="SUPFAM" id="SSF88946">
    <property type="entry name" value="Sigma2 domain of RNA polymerase sigma factors"/>
    <property type="match status" value="1"/>
</dbReference>
<dbReference type="PANTHER" id="PTHR30385">
    <property type="entry name" value="SIGMA FACTOR F FLAGELLAR"/>
    <property type="match status" value="1"/>
</dbReference>
<dbReference type="GO" id="GO:0016987">
    <property type="term" value="F:sigma factor activity"/>
    <property type="evidence" value="ECO:0007669"/>
    <property type="project" value="UniProtKB-KW"/>
</dbReference>
<evidence type="ECO:0000256" key="3">
    <source>
        <dbReference type="ARBA" id="ARBA00023125"/>
    </source>
</evidence>
<comment type="caution">
    <text evidence="7">The sequence shown here is derived from an EMBL/GenBank/DDBJ whole genome shotgun (WGS) entry which is preliminary data.</text>
</comment>
<proteinExistence type="predicted"/>
<evidence type="ECO:0000256" key="2">
    <source>
        <dbReference type="ARBA" id="ARBA00023082"/>
    </source>
</evidence>
<dbReference type="Gene3D" id="1.10.10.10">
    <property type="entry name" value="Winged helix-like DNA-binding domain superfamily/Winged helix DNA-binding domain"/>
    <property type="match status" value="1"/>
</dbReference>
<organism evidence="7">
    <name type="scientific">Neobacillus citreus</name>
    <dbReference type="NCBI Taxonomy" id="2833578"/>
    <lineage>
        <taxon>Bacteria</taxon>
        <taxon>Bacillati</taxon>
        <taxon>Bacillota</taxon>
        <taxon>Bacilli</taxon>
        <taxon>Bacillales</taxon>
        <taxon>Bacillaceae</taxon>
        <taxon>Neobacillus</taxon>
    </lineage>
</organism>
<dbReference type="SUPFAM" id="SSF88659">
    <property type="entry name" value="Sigma3 and sigma4 domains of RNA polymerase sigma factors"/>
    <property type="match status" value="1"/>
</dbReference>
<keyword evidence="9" id="KW-1185">Reference proteome</keyword>
<dbReference type="InterPro" id="IPR014284">
    <property type="entry name" value="RNA_pol_sigma-70_dom"/>
</dbReference>
<dbReference type="AlphaFoldDB" id="A0A942T4L7"/>
<dbReference type="Pfam" id="PF04542">
    <property type="entry name" value="Sigma70_r2"/>
    <property type="match status" value="1"/>
</dbReference>
<evidence type="ECO:0000313" key="7">
    <source>
        <dbReference type="EMBL" id="MBS4186034.1"/>
    </source>
</evidence>
<dbReference type="GO" id="GO:0006352">
    <property type="term" value="P:DNA-templated transcription initiation"/>
    <property type="evidence" value="ECO:0007669"/>
    <property type="project" value="InterPro"/>
</dbReference>
<dbReference type="Proteomes" id="UP000677265">
    <property type="component" value="Unassembled WGS sequence"/>
</dbReference>
<feature type="domain" description="RNA polymerase sigma factor 70 region 4 type 2" evidence="6">
    <location>
        <begin position="102"/>
        <end position="153"/>
    </location>
</feature>
<dbReference type="InterPro" id="IPR013325">
    <property type="entry name" value="RNA_pol_sigma_r2"/>
</dbReference>
<evidence type="ECO:0000256" key="4">
    <source>
        <dbReference type="ARBA" id="ARBA00023163"/>
    </source>
</evidence>
<protein>
    <submittedName>
        <fullName evidence="7">Sigma-70 family RNA polymerase sigma factor</fullName>
    </submittedName>
</protein>
<evidence type="ECO:0000259" key="6">
    <source>
        <dbReference type="Pfam" id="PF08281"/>
    </source>
</evidence>
<keyword evidence="3" id="KW-0238">DNA-binding</keyword>
<evidence type="ECO:0000256" key="1">
    <source>
        <dbReference type="ARBA" id="ARBA00023015"/>
    </source>
</evidence>
<dbReference type="Pfam" id="PF08281">
    <property type="entry name" value="Sigma70_r4_2"/>
    <property type="match status" value="1"/>
</dbReference>
<dbReference type="NCBIfam" id="TIGR02937">
    <property type="entry name" value="sigma70-ECF"/>
    <property type="match status" value="1"/>
</dbReference>
<dbReference type="InterPro" id="IPR013249">
    <property type="entry name" value="RNA_pol_sigma70_r4_t2"/>
</dbReference>
<dbReference type="InterPro" id="IPR007627">
    <property type="entry name" value="RNA_pol_sigma70_r2"/>
</dbReference>
<name>A0A942T4L7_9BACI</name>
<dbReference type="InterPro" id="IPR036388">
    <property type="entry name" value="WH-like_DNA-bd_sf"/>
</dbReference>
<dbReference type="EMBL" id="JAGYPE010000006">
    <property type="protein sequence ID" value="MBS4186034.1"/>
    <property type="molecule type" value="Genomic_DNA"/>
</dbReference>
<keyword evidence="1" id="KW-0805">Transcription regulation</keyword>
<dbReference type="EMBL" id="JAGYPE020000038">
    <property type="protein sequence ID" value="MCH6267552.1"/>
    <property type="molecule type" value="Genomic_DNA"/>
</dbReference>
<dbReference type="Gene3D" id="1.10.1740.10">
    <property type="match status" value="1"/>
</dbReference>
<keyword evidence="2" id="KW-0731">Sigma factor</keyword>
<evidence type="ECO:0000313" key="9">
    <source>
        <dbReference type="Proteomes" id="UP000677265"/>
    </source>
</evidence>
<accession>A0A942T4L7</accession>
<evidence type="ECO:0000313" key="8">
    <source>
        <dbReference type="EMBL" id="MCH6267552.1"/>
    </source>
</evidence>
<feature type="domain" description="RNA polymerase sigma-70 region 2" evidence="5">
    <location>
        <begin position="7"/>
        <end position="71"/>
    </location>
</feature>
<dbReference type="GO" id="GO:0003677">
    <property type="term" value="F:DNA binding"/>
    <property type="evidence" value="ECO:0007669"/>
    <property type="project" value="UniProtKB-KW"/>
</dbReference>